<feature type="compositionally biased region" description="Polar residues" evidence="10">
    <location>
        <begin position="1"/>
        <end position="14"/>
    </location>
</feature>
<protein>
    <recommendedName>
        <fullName evidence="6">Translation initiation factor eIF2B subunit delta</fullName>
    </recommendedName>
    <alternativeName>
        <fullName evidence="7">eIF2B GDP-GTP exchange factor subunit delta</fullName>
    </alternativeName>
</protein>
<dbReference type="CTD" id="37706"/>
<feature type="compositionally biased region" description="Basic and acidic residues" evidence="10">
    <location>
        <begin position="201"/>
        <end position="210"/>
    </location>
</feature>
<dbReference type="Gene3D" id="3.40.50.10470">
    <property type="entry name" value="Translation initiation factor eif-2b, domain 2"/>
    <property type="match status" value="1"/>
</dbReference>
<feature type="compositionally biased region" description="Basic and acidic residues" evidence="10">
    <location>
        <begin position="109"/>
        <end position="122"/>
    </location>
</feature>
<evidence type="ECO:0000256" key="4">
    <source>
        <dbReference type="ARBA" id="ARBA00022540"/>
    </source>
</evidence>
<evidence type="ECO:0000256" key="3">
    <source>
        <dbReference type="ARBA" id="ARBA00022490"/>
    </source>
</evidence>
<evidence type="ECO:0000256" key="8">
    <source>
        <dbReference type="ARBA" id="ARBA00046432"/>
    </source>
</evidence>
<organism evidence="11 12">
    <name type="scientific">Spodoptera litura</name>
    <name type="common">Asian cotton leafworm</name>
    <dbReference type="NCBI Taxonomy" id="69820"/>
    <lineage>
        <taxon>Eukaryota</taxon>
        <taxon>Metazoa</taxon>
        <taxon>Ecdysozoa</taxon>
        <taxon>Arthropoda</taxon>
        <taxon>Hexapoda</taxon>
        <taxon>Insecta</taxon>
        <taxon>Pterygota</taxon>
        <taxon>Neoptera</taxon>
        <taxon>Endopterygota</taxon>
        <taxon>Lepidoptera</taxon>
        <taxon>Glossata</taxon>
        <taxon>Ditrysia</taxon>
        <taxon>Noctuoidea</taxon>
        <taxon>Noctuidae</taxon>
        <taxon>Amphipyrinae</taxon>
        <taxon>Spodoptera</taxon>
    </lineage>
</organism>
<dbReference type="InterPro" id="IPR000649">
    <property type="entry name" value="IF-2B-related"/>
</dbReference>
<keyword evidence="4 12" id="KW-0396">Initiation factor</keyword>
<dbReference type="Pfam" id="PF01008">
    <property type="entry name" value="IF-2B"/>
    <property type="match status" value="1"/>
</dbReference>
<evidence type="ECO:0000313" key="11">
    <source>
        <dbReference type="Proteomes" id="UP000301870"/>
    </source>
</evidence>
<feature type="compositionally biased region" description="Basic residues" evidence="10">
    <location>
        <begin position="99"/>
        <end position="108"/>
    </location>
</feature>
<evidence type="ECO:0000256" key="5">
    <source>
        <dbReference type="ARBA" id="ARBA00022917"/>
    </source>
</evidence>
<dbReference type="GeneID" id="111353003"/>
<comment type="similarity">
    <text evidence="2 9">Belongs to the eIF-2B alpha/beta/delta subunits family.</text>
</comment>
<keyword evidence="11" id="KW-1185">Reference proteome</keyword>
<dbReference type="AlphaFoldDB" id="A0A9J7ING7"/>
<comment type="subunit">
    <text evidence="8">Component of the translation initiation factor 2B (eIF2B) complex which is a heterodecamer of two sets of five different subunits: alpha, beta, gamma, delta and epsilon. Subunits alpha, beta and delta comprise a regulatory subcomplex and subunits epsilon and gamma comprise a catalytic subcomplex. Within the complex, the hexameric regulatory complex resides at the center, with the two heterodimeric catalytic subcomplexes bound on opposite sides.</text>
</comment>
<proteinExistence type="inferred from homology"/>
<feature type="compositionally biased region" description="Low complexity" evidence="10">
    <location>
        <begin position="292"/>
        <end position="303"/>
    </location>
</feature>
<feature type="region of interest" description="Disordered" evidence="10">
    <location>
        <begin position="292"/>
        <end position="333"/>
    </location>
</feature>
<name>A0A9J7ING7_SPOLT</name>
<dbReference type="PANTHER" id="PTHR10233">
    <property type="entry name" value="TRANSLATION INITIATION FACTOR EIF-2B"/>
    <property type="match status" value="1"/>
</dbReference>
<sequence length="688" mass="75740">MTMAQESYQKLSASTKRRNRRHKLKSILSQTQNNLANNSNNIDNIGHPEITKDSNKNFIVNHNILGDVQDSIIKNKIEENIKMSSTDNKSRDEVMAARQAKKLAKQKGKGKEPVQKETKEQNIAKPVAPKSEPVPSTEKKVTKEEQKPVKELNKEPTSKGKDEVDRAVKVEPIIEGADRSKDDIKAERAAKKAAKQAKKKGTTEGEKVEEVKVPEKPAVKEVSKQVNEDMTVRDVVETLRDIAIVAKEMKEVTVKVSAIDLSGKKAEESNKSKAELKAERRAKQEAQRAAKQAAQEKAAAAAKPKVEAKSAEGDGAKVKEEKAQKQKTLEKAKVKSGSGHRVNWFQHLYKEHDKEALKSIAINSNLHPAIVKLGVQLASKVVSGSNARCVALLDALKKMVRDYTLPAKTEFARGLESHLATSLDFLWAMRSPSASQTNAIKFFRYHLTQLPNNVDEFDAKKTLQEEIDRYIKEQIDMAGEAISITVRNKIADGDNILTYGCSSLIERILRDAWSAGLKFRTVVVGNRVHPAATDMLRRLVAHGLPCTYIDITSLSSVMDKVNKVVLGASALLVNGSVLGAAGTAQVALGAQAYNVPVLVACETHKFSERVQTDAFVYNEIGDPDDLIDKSDENSPLKDWRSNPNLTPLNLTYDVTPPSLVTAVVTELAILPCTSAPVVLRFKLSEYGV</sequence>
<dbReference type="OrthoDB" id="10254737at2759"/>
<dbReference type="GO" id="GO:0003743">
    <property type="term" value="F:translation initiation factor activity"/>
    <property type="evidence" value="ECO:0007669"/>
    <property type="project" value="UniProtKB-KW"/>
</dbReference>
<dbReference type="SUPFAM" id="SSF100950">
    <property type="entry name" value="NagB/RpiA/CoA transferase-like"/>
    <property type="match status" value="1"/>
</dbReference>
<feature type="compositionally biased region" description="Basic and acidic residues" evidence="10">
    <location>
        <begin position="304"/>
        <end position="333"/>
    </location>
</feature>
<feature type="region of interest" description="Disordered" evidence="10">
    <location>
        <begin position="84"/>
        <end position="210"/>
    </location>
</feature>
<dbReference type="KEGG" id="sliu:111353003"/>
<reference evidence="12" key="1">
    <citation type="submission" date="2025-08" db="UniProtKB">
        <authorList>
            <consortium name="RefSeq"/>
        </authorList>
    </citation>
    <scope>IDENTIFICATION</scope>
    <source>
        <strain evidence="12">Ishihara</strain>
        <tissue evidence="12">Whole body</tissue>
    </source>
</reference>
<feature type="compositionally biased region" description="Basic and acidic residues" evidence="10">
    <location>
        <begin position="137"/>
        <end position="169"/>
    </location>
</feature>
<evidence type="ECO:0000256" key="10">
    <source>
        <dbReference type="SAM" id="MobiDB-lite"/>
    </source>
</evidence>
<keyword evidence="3" id="KW-0963">Cytoplasm</keyword>
<feature type="compositionally biased region" description="Basic residues" evidence="10">
    <location>
        <begin position="191"/>
        <end position="200"/>
    </location>
</feature>
<evidence type="ECO:0000256" key="9">
    <source>
        <dbReference type="RuleBase" id="RU003814"/>
    </source>
</evidence>
<evidence type="ECO:0000313" key="12">
    <source>
        <dbReference type="RefSeq" id="XP_022821533.1"/>
    </source>
</evidence>
<evidence type="ECO:0000256" key="2">
    <source>
        <dbReference type="ARBA" id="ARBA00007251"/>
    </source>
</evidence>
<accession>A0A9J7ING7</accession>
<dbReference type="InterPro" id="IPR037171">
    <property type="entry name" value="NagB/RpiA_transferase-like"/>
</dbReference>
<dbReference type="InterPro" id="IPR042529">
    <property type="entry name" value="IF_2B-like_C"/>
</dbReference>
<dbReference type="GO" id="GO:0005829">
    <property type="term" value="C:cytosol"/>
    <property type="evidence" value="ECO:0007669"/>
    <property type="project" value="UniProtKB-SubCell"/>
</dbReference>
<evidence type="ECO:0000256" key="7">
    <source>
        <dbReference type="ARBA" id="ARBA00044356"/>
    </source>
</evidence>
<feature type="compositionally biased region" description="Basic and acidic residues" evidence="10">
    <location>
        <begin position="176"/>
        <end position="190"/>
    </location>
</feature>
<evidence type="ECO:0000256" key="1">
    <source>
        <dbReference type="ARBA" id="ARBA00004514"/>
    </source>
</evidence>
<evidence type="ECO:0000256" key="6">
    <source>
        <dbReference type="ARBA" id="ARBA00044147"/>
    </source>
</evidence>
<comment type="subcellular location">
    <subcellularLocation>
        <location evidence="1">Cytoplasm</location>
        <location evidence="1">Cytosol</location>
    </subcellularLocation>
</comment>
<gene>
    <name evidence="12" type="primary">LOC111353003</name>
</gene>
<keyword evidence="5" id="KW-0648">Protein biosynthesis</keyword>
<feature type="region of interest" description="Disordered" evidence="10">
    <location>
        <begin position="1"/>
        <end position="21"/>
    </location>
</feature>
<dbReference type="RefSeq" id="XP_022821533.1">
    <property type="nucleotide sequence ID" value="XM_022965765.1"/>
</dbReference>
<dbReference type="Proteomes" id="UP000301870">
    <property type="component" value="Chromosome 16"/>
</dbReference>
<dbReference type="PANTHER" id="PTHR10233:SF14">
    <property type="entry name" value="TRANSLATION INITIATION FACTOR EIF-2B SUBUNIT DELTA"/>
    <property type="match status" value="1"/>
</dbReference>